<dbReference type="PROSITE" id="PS50003">
    <property type="entry name" value="PH_DOMAIN"/>
    <property type="match status" value="1"/>
</dbReference>
<gene>
    <name evidence="5" type="ORF">HPB52_018984</name>
</gene>
<feature type="compositionally biased region" description="Low complexity" evidence="3">
    <location>
        <begin position="393"/>
        <end position="402"/>
    </location>
</feature>
<reference evidence="5" key="1">
    <citation type="journal article" date="2020" name="Cell">
        <title>Large-Scale Comparative Analyses of Tick Genomes Elucidate Their Genetic Diversity and Vector Capacities.</title>
        <authorList>
            <consortium name="Tick Genome and Microbiome Consortium (TIGMIC)"/>
            <person name="Jia N."/>
            <person name="Wang J."/>
            <person name="Shi W."/>
            <person name="Du L."/>
            <person name="Sun Y."/>
            <person name="Zhan W."/>
            <person name="Jiang J.F."/>
            <person name="Wang Q."/>
            <person name="Zhang B."/>
            <person name="Ji P."/>
            <person name="Bell-Sakyi L."/>
            <person name="Cui X.M."/>
            <person name="Yuan T.T."/>
            <person name="Jiang B.G."/>
            <person name="Yang W.F."/>
            <person name="Lam T.T."/>
            <person name="Chang Q.C."/>
            <person name="Ding S.J."/>
            <person name="Wang X.J."/>
            <person name="Zhu J.G."/>
            <person name="Ruan X.D."/>
            <person name="Zhao L."/>
            <person name="Wei J.T."/>
            <person name="Ye R.Z."/>
            <person name="Que T.C."/>
            <person name="Du C.H."/>
            <person name="Zhou Y.H."/>
            <person name="Cheng J.X."/>
            <person name="Dai P.F."/>
            <person name="Guo W.B."/>
            <person name="Han X.H."/>
            <person name="Huang E.J."/>
            <person name="Li L.F."/>
            <person name="Wei W."/>
            <person name="Gao Y.C."/>
            <person name="Liu J.Z."/>
            <person name="Shao H.Z."/>
            <person name="Wang X."/>
            <person name="Wang C.C."/>
            <person name="Yang T.C."/>
            <person name="Huo Q.B."/>
            <person name="Li W."/>
            <person name="Chen H.Y."/>
            <person name="Chen S.E."/>
            <person name="Zhou L.G."/>
            <person name="Ni X.B."/>
            <person name="Tian J.H."/>
            <person name="Sheng Y."/>
            <person name="Liu T."/>
            <person name="Pan Y.S."/>
            <person name="Xia L.Y."/>
            <person name="Li J."/>
            <person name="Zhao F."/>
            <person name="Cao W.C."/>
        </authorList>
    </citation>
    <scope>NUCLEOTIDE SEQUENCE</scope>
    <source>
        <strain evidence="5">Rsan-2018</strain>
    </source>
</reference>
<dbReference type="InterPro" id="IPR001849">
    <property type="entry name" value="PH_domain"/>
</dbReference>
<feature type="compositionally biased region" description="Polar residues" evidence="3">
    <location>
        <begin position="355"/>
        <end position="366"/>
    </location>
</feature>
<evidence type="ECO:0000256" key="1">
    <source>
        <dbReference type="ARBA" id="ARBA00022723"/>
    </source>
</evidence>
<protein>
    <recommendedName>
        <fullName evidence="4">PH domain-containing protein</fullName>
    </recommendedName>
</protein>
<accession>A0A9D4SRF2</accession>
<organism evidence="5 6">
    <name type="scientific">Rhipicephalus sanguineus</name>
    <name type="common">Brown dog tick</name>
    <name type="synonym">Ixodes sanguineus</name>
    <dbReference type="NCBI Taxonomy" id="34632"/>
    <lineage>
        <taxon>Eukaryota</taxon>
        <taxon>Metazoa</taxon>
        <taxon>Ecdysozoa</taxon>
        <taxon>Arthropoda</taxon>
        <taxon>Chelicerata</taxon>
        <taxon>Arachnida</taxon>
        <taxon>Acari</taxon>
        <taxon>Parasitiformes</taxon>
        <taxon>Ixodida</taxon>
        <taxon>Ixodoidea</taxon>
        <taxon>Ixodidae</taxon>
        <taxon>Rhipicephalinae</taxon>
        <taxon>Rhipicephalus</taxon>
        <taxon>Rhipicephalus</taxon>
    </lineage>
</organism>
<feature type="region of interest" description="Disordered" evidence="3">
    <location>
        <begin position="672"/>
        <end position="692"/>
    </location>
</feature>
<evidence type="ECO:0000256" key="3">
    <source>
        <dbReference type="SAM" id="MobiDB-lite"/>
    </source>
</evidence>
<name>A0A9D4SRF2_RHISA</name>
<feature type="region of interest" description="Disordered" evidence="3">
    <location>
        <begin position="567"/>
        <end position="646"/>
    </location>
</feature>
<dbReference type="EMBL" id="JABSTV010001253">
    <property type="protein sequence ID" value="KAH7944395.1"/>
    <property type="molecule type" value="Genomic_DNA"/>
</dbReference>
<dbReference type="GO" id="GO:0005096">
    <property type="term" value="F:GTPase activator activity"/>
    <property type="evidence" value="ECO:0007669"/>
    <property type="project" value="InterPro"/>
</dbReference>
<dbReference type="GO" id="GO:0046872">
    <property type="term" value="F:metal ion binding"/>
    <property type="evidence" value="ECO:0007669"/>
    <property type="project" value="UniProtKB-KW"/>
</dbReference>
<proteinExistence type="predicted"/>
<feature type="region of interest" description="Disordered" evidence="3">
    <location>
        <begin position="465"/>
        <end position="547"/>
    </location>
</feature>
<feature type="compositionally biased region" description="Polar residues" evidence="3">
    <location>
        <begin position="247"/>
        <end position="257"/>
    </location>
</feature>
<evidence type="ECO:0000313" key="5">
    <source>
        <dbReference type="EMBL" id="KAH7944395.1"/>
    </source>
</evidence>
<keyword evidence="2" id="KW-0862">Zinc</keyword>
<feature type="compositionally biased region" description="Polar residues" evidence="3">
    <location>
        <begin position="605"/>
        <end position="615"/>
    </location>
</feature>
<evidence type="ECO:0000313" key="6">
    <source>
        <dbReference type="Proteomes" id="UP000821837"/>
    </source>
</evidence>
<dbReference type="SUPFAM" id="SSF50729">
    <property type="entry name" value="PH domain-like"/>
    <property type="match status" value="1"/>
</dbReference>
<dbReference type="AlphaFoldDB" id="A0A9D4SRF2"/>
<dbReference type="PANTHER" id="PTHR23180">
    <property type="entry name" value="CENTAURIN/ARF"/>
    <property type="match status" value="1"/>
</dbReference>
<dbReference type="SMART" id="SM00233">
    <property type="entry name" value="PH"/>
    <property type="match status" value="1"/>
</dbReference>
<feature type="domain" description="PH" evidence="4">
    <location>
        <begin position="86"/>
        <end position="188"/>
    </location>
</feature>
<feature type="region of interest" description="Disordered" evidence="3">
    <location>
        <begin position="324"/>
        <end position="420"/>
    </location>
</feature>
<dbReference type="VEuPathDB" id="VectorBase:RSAN_030495"/>
<feature type="compositionally biased region" description="Basic and acidic residues" evidence="3">
    <location>
        <begin position="637"/>
        <end position="646"/>
    </location>
</feature>
<dbReference type="PANTHER" id="PTHR23180:SF410">
    <property type="entry name" value="BAR DOMAIN PROTEIN (AFU_ORTHOLOGUE AFUA_2G11475)"/>
    <property type="match status" value="1"/>
</dbReference>
<dbReference type="Pfam" id="PF00169">
    <property type="entry name" value="PH"/>
    <property type="match status" value="1"/>
</dbReference>
<dbReference type="Proteomes" id="UP000821837">
    <property type="component" value="Unassembled WGS sequence"/>
</dbReference>
<feature type="region of interest" description="Disordered" evidence="3">
    <location>
        <begin position="212"/>
        <end position="267"/>
    </location>
</feature>
<feature type="compositionally biased region" description="Basic residues" evidence="3">
    <location>
        <begin position="331"/>
        <end position="342"/>
    </location>
</feature>
<feature type="compositionally biased region" description="Basic and acidic residues" evidence="3">
    <location>
        <begin position="343"/>
        <end position="354"/>
    </location>
</feature>
<comment type="caution">
    <text evidence="5">The sequence shown here is derived from an EMBL/GenBank/DDBJ whole genome shotgun (WGS) entry which is preliminary data.</text>
</comment>
<feature type="region of interest" description="Disordered" evidence="3">
    <location>
        <begin position="708"/>
        <end position="729"/>
    </location>
</feature>
<evidence type="ECO:0000256" key="2">
    <source>
        <dbReference type="ARBA" id="ARBA00022833"/>
    </source>
</evidence>
<dbReference type="CDD" id="cd00821">
    <property type="entry name" value="PH"/>
    <property type="match status" value="1"/>
</dbReference>
<feature type="region of interest" description="Disordered" evidence="3">
    <location>
        <begin position="289"/>
        <end position="309"/>
    </location>
</feature>
<feature type="compositionally biased region" description="Polar residues" evidence="3">
    <location>
        <begin position="578"/>
        <end position="592"/>
    </location>
</feature>
<feature type="compositionally biased region" description="Basic and acidic residues" evidence="3">
    <location>
        <begin position="294"/>
        <end position="307"/>
    </location>
</feature>
<feature type="region of interest" description="Disordered" evidence="3">
    <location>
        <begin position="750"/>
        <end position="770"/>
    </location>
</feature>
<feature type="compositionally biased region" description="Basic and acidic residues" evidence="3">
    <location>
        <begin position="467"/>
        <end position="481"/>
    </location>
</feature>
<feature type="compositionally biased region" description="Low complexity" evidence="3">
    <location>
        <begin position="710"/>
        <end position="721"/>
    </location>
</feature>
<sequence>METYQSLRGKHGGIIVHSLMKLHRFTAGQPYVNLEQLNEPSEVHALATLSEKMAANEPESDVQMRSREESQSFRARVQFRKSHSGPPKMEGYLRKRTAKLNLKWFWRKYWFVLDGRSLLYFKSQSNYNSLGTCKGLVDFGLVQAVRPSHGSKNTYAMEVITRSDVIHLAADDWQTRQVWVAALQAAIQISEVSWPFKVQLDNAPKLVQIQRGEAPNASSASDSEGRHSRHNDRRRKTSSLIIYENVSIETPTRNNESSSDRRPSSEGAIYQQISEAELKAHDCEPRTSDCNAFGKDHPCSQTKKDKGYGGMLRRARSFSCGLMSAKGRLPGFHRHRDKSSKRGSKDSPSQKHDSTSGSPAPTPDSNRVSKEARTASHRKQDSDGSVRSAELFSRQTSNSSNRTSHKKQGSTGSAKLDVTMPAAAVRNRIASSSSRTDEHRITACLDVNPTYQTAAESRADGFATEPATRKRYDSSSCRRDVVDDDDFAPECPSRPHPASPMPRSDASAPMPSFEYEHHVPPSLMGDKVGDDERQRKKPPNLRMNPMAAMIPNREYAEVYEDHVLPSPLRRSADDATRRGTTSMGHTMIQAPSSEYAEIDEGDGGSSLSRTLSSPPCSGRAPLARRPSNPESSVSRKTSKDSADDSSLHIYQEVRGLSRSPSPSPRTVFMASLASSTRPAEMDDEEESYYSSISEEDLRRYQWSSDLARVGETSETGTESSTYNTADASGSSEALAETGYMEDNPHITVTTTDSNHSSGGSSGGRIDTAPPSEAMRELRELLDCLGTDDDGNMLTGQRSIARARQLLVREMATNEA</sequence>
<evidence type="ECO:0000259" key="4">
    <source>
        <dbReference type="PROSITE" id="PS50003"/>
    </source>
</evidence>
<reference evidence="5" key="2">
    <citation type="submission" date="2021-09" db="EMBL/GenBank/DDBJ databases">
        <authorList>
            <person name="Jia N."/>
            <person name="Wang J."/>
            <person name="Shi W."/>
            <person name="Du L."/>
            <person name="Sun Y."/>
            <person name="Zhan W."/>
            <person name="Jiang J."/>
            <person name="Wang Q."/>
            <person name="Zhang B."/>
            <person name="Ji P."/>
            <person name="Sakyi L.B."/>
            <person name="Cui X."/>
            <person name="Yuan T."/>
            <person name="Jiang B."/>
            <person name="Yang W."/>
            <person name="Lam T.T.-Y."/>
            <person name="Chang Q."/>
            <person name="Ding S."/>
            <person name="Wang X."/>
            <person name="Zhu J."/>
            <person name="Ruan X."/>
            <person name="Zhao L."/>
            <person name="Wei J."/>
            <person name="Que T."/>
            <person name="Du C."/>
            <person name="Cheng J."/>
            <person name="Dai P."/>
            <person name="Han X."/>
            <person name="Huang E."/>
            <person name="Gao Y."/>
            <person name="Liu J."/>
            <person name="Shao H."/>
            <person name="Ye R."/>
            <person name="Li L."/>
            <person name="Wei W."/>
            <person name="Wang X."/>
            <person name="Wang C."/>
            <person name="Huo Q."/>
            <person name="Li W."/>
            <person name="Guo W."/>
            <person name="Chen H."/>
            <person name="Chen S."/>
            <person name="Zhou L."/>
            <person name="Zhou L."/>
            <person name="Ni X."/>
            <person name="Tian J."/>
            <person name="Zhou Y."/>
            <person name="Sheng Y."/>
            <person name="Liu T."/>
            <person name="Pan Y."/>
            <person name="Xia L."/>
            <person name="Li J."/>
            <person name="Zhao F."/>
            <person name="Cao W."/>
        </authorList>
    </citation>
    <scope>NUCLEOTIDE SEQUENCE</scope>
    <source>
        <strain evidence="5">Rsan-2018</strain>
        <tissue evidence="5">Larvae</tissue>
    </source>
</reference>
<dbReference type="InterPro" id="IPR011993">
    <property type="entry name" value="PH-like_dom_sf"/>
</dbReference>
<keyword evidence="1" id="KW-0479">Metal-binding</keyword>
<dbReference type="Gene3D" id="2.30.29.30">
    <property type="entry name" value="Pleckstrin-homology domain (PH domain)/Phosphotyrosine-binding domain (PTB)"/>
    <property type="match status" value="1"/>
</dbReference>
<dbReference type="InterPro" id="IPR045258">
    <property type="entry name" value="ACAP1/2/3-like"/>
</dbReference>
<keyword evidence="6" id="KW-1185">Reference proteome</keyword>
<feature type="compositionally biased region" description="Basic residues" evidence="3">
    <location>
        <begin position="227"/>
        <end position="237"/>
    </location>
</feature>
<feature type="compositionally biased region" description="Basic and acidic residues" evidence="3">
    <location>
        <begin position="367"/>
        <end position="384"/>
    </location>
</feature>